<keyword evidence="1" id="KW-1133">Transmembrane helix</keyword>
<dbReference type="Proteomes" id="UP000265540">
    <property type="component" value="Unassembled WGS sequence"/>
</dbReference>
<sequence>MPFNVKLTLGFGIIIAQIVLMVLSALTLNYSANEYFRMIAMSWAGLLKFTLLPAIVSGVLIVAAAVSDESRKRKWDERISRKSHGR</sequence>
<dbReference type="AlphaFoldDB" id="A0A3A4ZG49"/>
<reference evidence="2 3" key="1">
    <citation type="journal article" date="2017" name="ISME J.">
        <title>Energy and carbon metabolisms in a deep terrestrial subsurface fluid microbial community.</title>
        <authorList>
            <person name="Momper L."/>
            <person name="Jungbluth S.P."/>
            <person name="Lee M.D."/>
            <person name="Amend J.P."/>
        </authorList>
    </citation>
    <scope>NUCLEOTIDE SEQUENCE [LARGE SCALE GENOMIC DNA]</scope>
    <source>
        <strain evidence="2">SURF_46</strain>
    </source>
</reference>
<evidence type="ECO:0000256" key="1">
    <source>
        <dbReference type="SAM" id="Phobius"/>
    </source>
</evidence>
<proteinExistence type="predicted"/>
<dbReference type="EMBL" id="QZJF01000005">
    <property type="protein sequence ID" value="RJR28012.1"/>
    <property type="molecule type" value="Genomic_DNA"/>
</dbReference>
<gene>
    <name evidence="2" type="ORF">C4561_00715</name>
</gene>
<feature type="transmembrane region" description="Helical" evidence="1">
    <location>
        <begin position="7"/>
        <end position="26"/>
    </location>
</feature>
<organism evidence="2 3">
    <name type="scientific">candidate division WWE3 bacterium</name>
    <dbReference type="NCBI Taxonomy" id="2053526"/>
    <lineage>
        <taxon>Bacteria</taxon>
        <taxon>Katanobacteria</taxon>
    </lineage>
</organism>
<comment type="caution">
    <text evidence="2">The sequence shown here is derived from an EMBL/GenBank/DDBJ whole genome shotgun (WGS) entry which is preliminary data.</text>
</comment>
<evidence type="ECO:0000313" key="2">
    <source>
        <dbReference type="EMBL" id="RJR28012.1"/>
    </source>
</evidence>
<accession>A0A3A4ZG49</accession>
<keyword evidence="1" id="KW-0472">Membrane</keyword>
<keyword evidence="1" id="KW-0812">Transmembrane</keyword>
<name>A0A3A4ZG49_UNCKA</name>
<protein>
    <submittedName>
        <fullName evidence="2">Uncharacterized protein</fullName>
    </submittedName>
</protein>
<evidence type="ECO:0000313" key="3">
    <source>
        <dbReference type="Proteomes" id="UP000265540"/>
    </source>
</evidence>
<feature type="transmembrane region" description="Helical" evidence="1">
    <location>
        <begin position="46"/>
        <end position="66"/>
    </location>
</feature>